<proteinExistence type="predicted"/>
<keyword evidence="3" id="KW-1185">Reference proteome</keyword>
<dbReference type="OrthoDB" id="1414924at2759"/>
<sequence length="164" mass="18346">MVLEDAEDLVSSLEKKIDEIEKKYEEASRLCEERLKQAVDAETKLIEAKTSMLRLQERVSDMETEEHIRRQQALVNSTSRRMSPQVSFTGASESPAPIPAKKSGTESSRIEQPPHIHESVDVLLKCVSQNVGFSHGKPVPALTIYLKQTKPASLTALFLFLALQ</sequence>
<feature type="compositionally biased region" description="Polar residues" evidence="1">
    <location>
        <begin position="73"/>
        <end position="92"/>
    </location>
</feature>
<gene>
    <name evidence="2" type="ORF">Bca52824_019140</name>
</gene>
<feature type="compositionally biased region" description="Basic and acidic residues" evidence="1">
    <location>
        <begin position="58"/>
        <end position="69"/>
    </location>
</feature>
<evidence type="ECO:0000313" key="2">
    <source>
        <dbReference type="EMBL" id="KAG2316018.1"/>
    </source>
</evidence>
<accession>A0A8X7VRW3</accession>
<protein>
    <submittedName>
        <fullName evidence="2">Uncharacterized protein</fullName>
    </submittedName>
</protein>
<dbReference type="AlphaFoldDB" id="A0A8X7VRW3"/>
<organism evidence="2 3">
    <name type="scientific">Brassica carinata</name>
    <name type="common">Ethiopian mustard</name>
    <name type="synonym">Abyssinian cabbage</name>
    <dbReference type="NCBI Taxonomy" id="52824"/>
    <lineage>
        <taxon>Eukaryota</taxon>
        <taxon>Viridiplantae</taxon>
        <taxon>Streptophyta</taxon>
        <taxon>Embryophyta</taxon>
        <taxon>Tracheophyta</taxon>
        <taxon>Spermatophyta</taxon>
        <taxon>Magnoliopsida</taxon>
        <taxon>eudicotyledons</taxon>
        <taxon>Gunneridae</taxon>
        <taxon>Pentapetalae</taxon>
        <taxon>rosids</taxon>
        <taxon>malvids</taxon>
        <taxon>Brassicales</taxon>
        <taxon>Brassicaceae</taxon>
        <taxon>Brassiceae</taxon>
        <taxon>Brassica</taxon>
    </lineage>
</organism>
<comment type="caution">
    <text evidence="2">The sequence shown here is derived from an EMBL/GenBank/DDBJ whole genome shotgun (WGS) entry which is preliminary data.</text>
</comment>
<dbReference type="Proteomes" id="UP000886595">
    <property type="component" value="Unassembled WGS sequence"/>
</dbReference>
<name>A0A8X7VRW3_BRACI</name>
<reference evidence="2 3" key="1">
    <citation type="submission" date="2020-02" db="EMBL/GenBank/DDBJ databases">
        <authorList>
            <person name="Ma Q."/>
            <person name="Huang Y."/>
            <person name="Song X."/>
            <person name="Pei D."/>
        </authorList>
    </citation>
    <scope>NUCLEOTIDE SEQUENCE [LARGE SCALE GENOMIC DNA]</scope>
    <source>
        <strain evidence="2">Sxm20200214</strain>
        <tissue evidence="2">Leaf</tissue>
    </source>
</reference>
<feature type="region of interest" description="Disordered" evidence="1">
    <location>
        <begin position="58"/>
        <end position="113"/>
    </location>
</feature>
<evidence type="ECO:0000256" key="1">
    <source>
        <dbReference type="SAM" id="MobiDB-lite"/>
    </source>
</evidence>
<dbReference type="EMBL" id="JAAMPC010000004">
    <property type="protein sequence ID" value="KAG2316018.1"/>
    <property type="molecule type" value="Genomic_DNA"/>
</dbReference>
<evidence type="ECO:0000313" key="3">
    <source>
        <dbReference type="Proteomes" id="UP000886595"/>
    </source>
</evidence>